<dbReference type="PANTHER" id="PTHR10562">
    <property type="entry name" value="SMALL UBIQUITIN-RELATED MODIFIER"/>
    <property type="match status" value="1"/>
</dbReference>
<evidence type="ECO:0000313" key="3">
    <source>
        <dbReference type="EMBL" id="KAG0570660.1"/>
    </source>
</evidence>
<keyword evidence="4" id="KW-1185">Reference proteome</keyword>
<evidence type="ECO:0000259" key="2">
    <source>
        <dbReference type="PROSITE" id="PS50053"/>
    </source>
</evidence>
<dbReference type="InterPro" id="IPR000626">
    <property type="entry name" value="Ubiquitin-like_dom"/>
</dbReference>
<protein>
    <recommendedName>
        <fullName evidence="2">Ubiquitin-like domain-containing protein</fullName>
    </recommendedName>
</protein>
<feature type="region of interest" description="Disordered" evidence="1">
    <location>
        <begin position="40"/>
        <end position="89"/>
    </location>
</feature>
<dbReference type="AlphaFoldDB" id="A0A8T0HGY6"/>
<sequence>MDDHVLRDLILERIDAALKRVCDPDKVVDCLDAALQQACNPEKPVKEGPPLTEGSGDSEEPADNDVNKAIAPEAKSEVQLEVKPAEEQPKLDGSAQHINLVVREVTGKHTIHFRMKTNTSFRKLMNAYCDKMSVDPSTIAFIFDGRRLQTQHTPAELKMEEGDMIDAFVHLMGG</sequence>
<dbReference type="InterPro" id="IPR022617">
    <property type="entry name" value="Rad60/SUMO-like_dom"/>
</dbReference>
<feature type="domain" description="Ubiquitin-like" evidence="2">
    <location>
        <begin position="98"/>
        <end position="174"/>
    </location>
</feature>
<evidence type="ECO:0000313" key="4">
    <source>
        <dbReference type="Proteomes" id="UP000822688"/>
    </source>
</evidence>
<dbReference type="Gene3D" id="3.10.20.90">
    <property type="entry name" value="Phosphatidylinositol 3-kinase Catalytic Subunit, Chain A, domain 1"/>
    <property type="match status" value="1"/>
</dbReference>
<dbReference type="OrthoDB" id="442921at2759"/>
<name>A0A8T0HGY6_CERPU</name>
<organism evidence="3 4">
    <name type="scientific">Ceratodon purpureus</name>
    <name type="common">Fire moss</name>
    <name type="synonym">Dicranum purpureum</name>
    <dbReference type="NCBI Taxonomy" id="3225"/>
    <lineage>
        <taxon>Eukaryota</taxon>
        <taxon>Viridiplantae</taxon>
        <taxon>Streptophyta</taxon>
        <taxon>Embryophyta</taxon>
        <taxon>Bryophyta</taxon>
        <taxon>Bryophytina</taxon>
        <taxon>Bryopsida</taxon>
        <taxon>Dicranidae</taxon>
        <taxon>Pseudoditrichales</taxon>
        <taxon>Ditrichaceae</taxon>
        <taxon>Ceratodon</taxon>
    </lineage>
</organism>
<gene>
    <name evidence="3" type="ORF">KC19_6G178500</name>
</gene>
<dbReference type="PROSITE" id="PS50053">
    <property type="entry name" value="UBIQUITIN_2"/>
    <property type="match status" value="1"/>
</dbReference>
<dbReference type="Pfam" id="PF11976">
    <property type="entry name" value="Rad60-SLD"/>
    <property type="match status" value="1"/>
</dbReference>
<feature type="compositionally biased region" description="Basic and acidic residues" evidence="1">
    <location>
        <begin position="74"/>
        <end position="89"/>
    </location>
</feature>
<dbReference type="Proteomes" id="UP000822688">
    <property type="component" value="Chromosome 6"/>
</dbReference>
<dbReference type="SMART" id="SM00213">
    <property type="entry name" value="UBQ"/>
    <property type="match status" value="1"/>
</dbReference>
<dbReference type="EMBL" id="CM026427">
    <property type="protein sequence ID" value="KAG0570660.1"/>
    <property type="molecule type" value="Genomic_DNA"/>
</dbReference>
<dbReference type="InterPro" id="IPR029071">
    <property type="entry name" value="Ubiquitin-like_domsf"/>
</dbReference>
<reference evidence="3 4" key="1">
    <citation type="submission" date="2020-06" db="EMBL/GenBank/DDBJ databases">
        <title>WGS assembly of Ceratodon purpureus strain R40.</title>
        <authorList>
            <person name="Carey S.B."/>
            <person name="Jenkins J."/>
            <person name="Shu S."/>
            <person name="Lovell J.T."/>
            <person name="Sreedasyam A."/>
            <person name="Maumus F."/>
            <person name="Tiley G.P."/>
            <person name="Fernandez-Pozo N."/>
            <person name="Barry K."/>
            <person name="Chen C."/>
            <person name="Wang M."/>
            <person name="Lipzen A."/>
            <person name="Daum C."/>
            <person name="Saski C.A."/>
            <person name="Payton A.C."/>
            <person name="Mcbreen J.C."/>
            <person name="Conrad R.E."/>
            <person name="Kollar L.M."/>
            <person name="Olsson S."/>
            <person name="Huttunen S."/>
            <person name="Landis J.B."/>
            <person name="Wickett N.J."/>
            <person name="Johnson M.G."/>
            <person name="Rensing S.A."/>
            <person name="Grimwood J."/>
            <person name="Schmutz J."/>
            <person name="Mcdaniel S.F."/>
        </authorList>
    </citation>
    <scope>NUCLEOTIDE SEQUENCE [LARGE SCALE GENOMIC DNA]</scope>
    <source>
        <strain evidence="3 4">R40</strain>
    </source>
</reference>
<evidence type="ECO:0000256" key="1">
    <source>
        <dbReference type="SAM" id="MobiDB-lite"/>
    </source>
</evidence>
<accession>A0A8T0HGY6</accession>
<comment type="caution">
    <text evidence="3">The sequence shown here is derived from an EMBL/GenBank/DDBJ whole genome shotgun (WGS) entry which is preliminary data.</text>
</comment>
<dbReference type="SUPFAM" id="SSF54236">
    <property type="entry name" value="Ubiquitin-like"/>
    <property type="match status" value="1"/>
</dbReference>
<proteinExistence type="predicted"/>